<gene>
    <name evidence="2" type="ORF">BCR34DRAFT_583550</name>
</gene>
<proteinExistence type="predicted"/>
<evidence type="ECO:0000256" key="1">
    <source>
        <dbReference type="SAM" id="MobiDB-lite"/>
    </source>
</evidence>
<feature type="compositionally biased region" description="Low complexity" evidence="1">
    <location>
        <begin position="100"/>
        <end position="128"/>
    </location>
</feature>
<accession>A0A1Y2A5A7</accession>
<dbReference type="EMBL" id="MCFA01000011">
    <property type="protein sequence ID" value="ORY17701.1"/>
    <property type="molecule type" value="Genomic_DNA"/>
</dbReference>
<dbReference type="Proteomes" id="UP000193144">
    <property type="component" value="Unassembled WGS sequence"/>
</dbReference>
<name>A0A1Y2A5A7_9PLEO</name>
<dbReference type="AlphaFoldDB" id="A0A1Y2A5A7"/>
<feature type="region of interest" description="Disordered" evidence="1">
    <location>
        <begin position="70"/>
        <end position="129"/>
    </location>
</feature>
<keyword evidence="3" id="KW-1185">Reference proteome</keyword>
<comment type="caution">
    <text evidence="2">The sequence shown here is derived from an EMBL/GenBank/DDBJ whole genome shotgun (WGS) entry which is preliminary data.</text>
</comment>
<organism evidence="2 3">
    <name type="scientific">Clohesyomyces aquaticus</name>
    <dbReference type="NCBI Taxonomy" id="1231657"/>
    <lineage>
        <taxon>Eukaryota</taxon>
        <taxon>Fungi</taxon>
        <taxon>Dikarya</taxon>
        <taxon>Ascomycota</taxon>
        <taxon>Pezizomycotina</taxon>
        <taxon>Dothideomycetes</taxon>
        <taxon>Pleosporomycetidae</taxon>
        <taxon>Pleosporales</taxon>
        <taxon>Lindgomycetaceae</taxon>
        <taxon>Clohesyomyces</taxon>
    </lineage>
</organism>
<feature type="compositionally biased region" description="Low complexity" evidence="1">
    <location>
        <begin position="72"/>
        <end position="82"/>
    </location>
</feature>
<evidence type="ECO:0000313" key="3">
    <source>
        <dbReference type="Proteomes" id="UP000193144"/>
    </source>
</evidence>
<evidence type="ECO:0000313" key="2">
    <source>
        <dbReference type="EMBL" id="ORY17701.1"/>
    </source>
</evidence>
<feature type="compositionally biased region" description="Polar residues" evidence="1">
    <location>
        <begin position="83"/>
        <end position="99"/>
    </location>
</feature>
<protein>
    <submittedName>
        <fullName evidence="2">Uncharacterized protein</fullName>
    </submittedName>
</protein>
<reference evidence="2 3" key="1">
    <citation type="submission" date="2016-07" db="EMBL/GenBank/DDBJ databases">
        <title>Pervasive Adenine N6-methylation of Active Genes in Fungi.</title>
        <authorList>
            <consortium name="DOE Joint Genome Institute"/>
            <person name="Mondo S.J."/>
            <person name="Dannebaum R.O."/>
            <person name="Kuo R.C."/>
            <person name="Labutti K."/>
            <person name="Haridas S."/>
            <person name="Kuo A."/>
            <person name="Salamov A."/>
            <person name="Ahrendt S.R."/>
            <person name="Lipzen A."/>
            <person name="Sullivan W."/>
            <person name="Andreopoulos W.B."/>
            <person name="Clum A."/>
            <person name="Lindquist E."/>
            <person name="Daum C."/>
            <person name="Ramamoorthy G.K."/>
            <person name="Gryganskyi A."/>
            <person name="Culley D."/>
            <person name="Magnuson J.K."/>
            <person name="James T.Y."/>
            <person name="O'Malley M.A."/>
            <person name="Stajich J.E."/>
            <person name="Spatafora J.W."/>
            <person name="Visel A."/>
            <person name="Grigoriev I.V."/>
        </authorList>
    </citation>
    <scope>NUCLEOTIDE SEQUENCE [LARGE SCALE GENOMIC DNA]</scope>
    <source>
        <strain evidence="2 3">CBS 115471</strain>
    </source>
</reference>
<sequence>MKVTNETLQYNYCNANNGAFMAEADLTPSPHLLTPTNAPVACLVKTEHQSWATLFPLLNQHANRRLILMGNSPAPSATPPSSGQVASQTGIQTSSQLAVQSSTQASAPSSSSTSTETTTPSSSSTLSGGAIGGIAVGVSTASAEKEGYKPPTRTRRCVWTRYQGAYHIRSCSASRDGSGYRYS</sequence>